<sequence>MAKHKKDFRNNRCEFRMNDREMNQIKEKFHQSIHSNFSEFVRYRLFKKPVFAGVRDTGMEDLLKELVPLKEELLEYLSAYRQQSSTTEVSGVNKLDFDTTQHQQLVHQVEDSLTRLNRVLDQTVTKWLQS</sequence>
<name>A0A1N6E6B6_9BACT</name>
<evidence type="ECO:0000313" key="1">
    <source>
        <dbReference type="EMBL" id="SIN78536.1"/>
    </source>
</evidence>
<reference evidence="2" key="1">
    <citation type="submission" date="2016-11" db="EMBL/GenBank/DDBJ databases">
        <authorList>
            <person name="Varghese N."/>
            <person name="Submissions S."/>
        </authorList>
    </citation>
    <scope>NUCLEOTIDE SEQUENCE [LARGE SCALE GENOMIC DNA]</scope>
    <source>
        <strain evidence="2">DSM 15292</strain>
    </source>
</reference>
<keyword evidence="2" id="KW-1185">Reference proteome</keyword>
<dbReference type="EMBL" id="FSRC01000001">
    <property type="protein sequence ID" value="SIN78536.1"/>
    <property type="molecule type" value="Genomic_DNA"/>
</dbReference>
<evidence type="ECO:0000313" key="2">
    <source>
        <dbReference type="Proteomes" id="UP000185221"/>
    </source>
</evidence>
<dbReference type="Proteomes" id="UP000185221">
    <property type="component" value="Unassembled WGS sequence"/>
</dbReference>
<evidence type="ECO:0008006" key="3">
    <source>
        <dbReference type="Google" id="ProtNLM"/>
    </source>
</evidence>
<dbReference type="AlphaFoldDB" id="A0A1N6E6B6"/>
<accession>A0A1N6E6B6</accession>
<gene>
    <name evidence="1" type="ORF">SAMN05444394_1765</name>
</gene>
<organism evidence="1 2">
    <name type="scientific">Algoriphagus halophilus</name>
    <dbReference type="NCBI Taxonomy" id="226505"/>
    <lineage>
        <taxon>Bacteria</taxon>
        <taxon>Pseudomonadati</taxon>
        <taxon>Bacteroidota</taxon>
        <taxon>Cytophagia</taxon>
        <taxon>Cytophagales</taxon>
        <taxon>Cyclobacteriaceae</taxon>
        <taxon>Algoriphagus</taxon>
    </lineage>
</organism>
<protein>
    <recommendedName>
        <fullName evidence="3">Mobilization protein</fullName>
    </recommendedName>
</protein>
<proteinExistence type="predicted"/>
<dbReference type="RefSeq" id="WP_143185886.1">
    <property type="nucleotide sequence ID" value="NZ_FSRC01000001.1"/>
</dbReference>
<dbReference type="STRING" id="226505.SAMN05444394_1765"/>